<dbReference type="Proteomes" id="UP001596492">
    <property type="component" value="Unassembled WGS sequence"/>
</dbReference>
<dbReference type="InterPro" id="IPR008869">
    <property type="entry name" value="MlaC/ttg2D"/>
</dbReference>
<accession>A0ABW2IJS1</accession>
<feature type="chain" id="PRO_5047226186" evidence="1">
    <location>
        <begin position="20"/>
        <end position="208"/>
    </location>
</feature>
<evidence type="ECO:0000313" key="2">
    <source>
        <dbReference type="EMBL" id="MFC7291199.1"/>
    </source>
</evidence>
<dbReference type="RefSeq" id="WP_382166392.1">
    <property type="nucleotide sequence ID" value="NZ_JBHTBR010000002.1"/>
</dbReference>
<name>A0ABW2IJS1_9PROT</name>
<dbReference type="PANTHER" id="PTHR36573">
    <property type="entry name" value="INTERMEMBRANE PHOSPHOLIPID TRANSPORT SYSTEM BINDING PROTEIN MLAC"/>
    <property type="match status" value="1"/>
</dbReference>
<feature type="signal peptide" evidence="1">
    <location>
        <begin position="1"/>
        <end position="19"/>
    </location>
</feature>
<dbReference type="Gene3D" id="3.10.450.710">
    <property type="entry name" value="Tgt2/MlaC"/>
    <property type="match status" value="1"/>
</dbReference>
<proteinExistence type="predicted"/>
<keyword evidence="3" id="KW-1185">Reference proteome</keyword>
<evidence type="ECO:0000313" key="3">
    <source>
        <dbReference type="Proteomes" id="UP001596492"/>
    </source>
</evidence>
<organism evidence="2 3">
    <name type="scientific">Hirschia litorea</name>
    <dbReference type="NCBI Taxonomy" id="1199156"/>
    <lineage>
        <taxon>Bacteria</taxon>
        <taxon>Pseudomonadati</taxon>
        <taxon>Pseudomonadota</taxon>
        <taxon>Alphaproteobacteria</taxon>
        <taxon>Hyphomonadales</taxon>
        <taxon>Hyphomonadaceae</taxon>
        <taxon>Hirschia</taxon>
    </lineage>
</organism>
<dbReference type="PANTHER" id="PTHR36573:SF1">
    <property type="entry name" value="INTERMEMBRANE PHOSPHOLIPID TRANSPORT SYSTEM BINDING PROTEIN MLAC"/>
    <property type="match status" value="1"/>
</dbReference>
<dbReference type="InterPro" id="IPR042245">
    <property type="entry name" value="Tgt2/MlaC_sf"/>
</dbReference>
<sequence>MKKLILSSVLLLSAPLAVAESQQATMLKASAAAGAASANVDRSDASQVVTEAGQSAIKYLSDGALSESEAQDLLGFLDVERVAKFTLGRYGRTLDEADITRFTAAFEKYASHQFQTHLADFKGADLKVIETINRKPDDAVVKTEIKTATGEIQAVNWRLMKNDSQWNVVDVEALGFWFAIEQRAQFTAVLDKTGGDVDALIAKISAKK</sequence>
<keyword evidence="1" id="KW-0732">Signal</keyword>
<gene>
    <name evidence="2" type="ORF">ACFQS8_06190</name>
</gene>
<comment type="caution">
    <text evidence="2">The sequence shown here is derived from an EMBL/GenBank/DDBJ whole genome shotgun (WGS) entry which is preliminary data.</text>
</comment>
<evidence type="ECO:0000256" key="1">
    <source>
        <dbReference type="SAM" id="SignalP"/>
    </source>
</evidence>
<dbReference type="EMBL" id="JBHTBR010000002">
    <property type="protein sequence ID" value="MFC7291199.1"/>
    <property type="molecule type" value="Genomic_DNA"/>
</dbReference>
<dbReference type="Pfam" id="PF05494">
    <property type="entry name" value="MlaC"/>
    <property type="match status" value="1"/>
</dbReference>
<reference evidence="3" key="1">
    <citation type="journal article" date="2019" name="Int. J. Syst. Evol. Microbiol.">
        <title>The Global Catalogue of Microorganisms (GCM) 10K type strain sequencing project: providing services to taxonomists for standard genome sequencing and annotation.</title>
        <authorList>
            <consortium name="The Broad Institute Genomics Platform"/>
            <consortium name="The Broad Institute Genome Sequencing Center for Infectious Disease"/>
            <person name="Wu L."/>
            <person name="Ma J."/>
        </authorList>
    </citation>
    <scope>NUCLEOTIDE SEQUENCE [LARGE SCALE GENOMIC DNA]</scope>
    <source>
        <strain evidence="3">CCUG 51308</strain>
    </source>
</reference>
<protein>
    <submittedName>
        <fullName evidence="2">Phospholipid-binding protein MlaC</fullName>
    </submittedName>
</protein>